<proteinExistence type="predicted"/>
<dbReference type="Gene3D" id="1.10.1660.10">
    <property type="match status" value="1"/>
</dbReference>
<evidence type="ECO:0000259" key="2">
    <source>
        <dbReference type="PROSITE" id="PS50937"/>
    </source>
</evidence>
<gene>
    <name evidence="3" type="ORF">GCM10010918_08700</name>
</gene>
<name>A0A917GV95_9BACL</name>
<dbReference type="RefSeq" id="WP_188887665.1">
    <property type="nucleotide sequence ID" value="NZ_BMHY01000001.1"/>
</dbReference>
<dbReference type="InterPro" id="IPR000551">
    <property type="entry name" value="MerR-type_HTH_dom"/>
</dbReference>
<dbReference type="PROSITE" id="PS50937">
    <property type="entry name" value="HTH_MERR_2"/>
    <property type="match status" value="1"/>
</dbReference>
<accession>A0A917GV95</accession>
<dbReference type="InterPro" id="IPR047057">
    <property type="entry name" value="MerR_fam"/>
</dbReference>
<evidence type="ECO:0000256" key="1">
    <source>
        <dbReference type="ARBA" id="ARBA00023125"/>
    </source>
</evidence>
<dbReference type="CDD" id="cd04782">
    <property type="entry name" value="HTH_BltR"/>
    <property type="match status" value="1"/>
</dbReference>
<evidence type="ECO:0000313" key="3">
    <source>
        <dbReference type="EMBL" id="GGG57886.1"/>
    </source>
</evidence>
<dbReference type="EMBL" id="BMHY01000001">
    <property type="protein sequence ID" value="GGG57886.1"/>
    <property type="molecule type" value="Genomic_DNA"/>
</dbReference>
<comment type="caution">
    <text evidence="3">The sequence shown here is derived from an EMBL/GenBank/DDBJ whole genome shotgun (WGS) entry which is preliminary data.</text>
</comment>
<keyword evidence="1" id="KW-0238">DNA-binding</keyword>
<dbReference type="GO" id="GO:0003677">
    <property type="term" value="F:DNA binding"/>
    <property type="evidence" value="ECO:0007669"/>
    <property type="project" value="UniProtKB-KW"/>
</dbReference>
<feature type="domain" description="HTH merR-type" evidence="2">
    <location>
        <begin position="8"/>
        <end position="77"/>
    </location>
</feature>
<dbReference type="SUPFAM" id="SSF46955">
    <property type="entry name" value="Putative DNA-binding domain"/>
    <property type="match status" value="1"/>
</dbReference>
<dbReference type="AlphaFoldDB" id="A0A917GV95"/>
<dbReference type="SMART" id="SM00422">
    <property type="entry name" value="HTH_MERR"/>
    <property type="match status" value="1"/>
</dbReference>
<dbReference type="Gene3D" id="3.20.80.10">
    <property type="entry name" value="Regulatory factor, effector binding domain"/>
    <property type="match status" value="1"/>
</dbReference>
<protein>
    <submittedName>
        <fullName evidence="3">MerR family transcriptional regulator</fullName>
    </submittedName>
</protein>
<dbReference type="PANTHER" id="PTHR30204:SF85">
    <property type="entry name" value="MULTIDRUG-EFFLUX TRANSPORTER 2 REGULATOR"/>
    <property type="match status" value="1"/>
</dbReference>
<dbReference type="Pfam" id="PF13411">
    <property type="entry name" value="MerR_1"/>
    <property type="match status" value="1"/>
</dbReference>
<dbReference type="SUPFAM" id="SSF55136">
    <property type="entry name" value="Probable bacterial effector-binding domain"/>
    <property type="match status" value="1"/>
</dbReference>
<dbReference type="Proteomes" id="UP000600247">
    <property type="component" value="Unassembled WGS sequence"/>
</dbReference>
<evidence type="ECO:0000313" key="4">
    <source>
        <dbReference type="Proteomes" id="UP000600247"/>
    </source>
</evidence>
<organism evidence="3 4">
    <name type="scientific">Paenibacillus radicis</name>
    <name type="common">ex Gao et al. 2016</name>
    <dbReference type="NCBI Taxonomy" id="1737354"/>
    <lineage>
        <taxon>Bacteria</taxon>
        <taxon>Bacillati</taxon>
        <taxon>Bacillota</taxon>
        <taxon>Bacilli</taxon>
        <taxon>Bacillales</taxon>
        <taxon>Paenibacillaceae</taxon>
        <taxon>Paenibacillus</taxon>
    </lineage>
</organism>
<dbReference type="InterPro" id="IPR009061">
    <property type="entry name" value="DNA-bd_dom_put_sf"/>
</dbReference>
<dbReference type="GO" id="GO:0003700">
    <property type="term" value="F:DNA-binding transcription factor activity"/>
    <property type="evidence" value="ECO:0007669"/>
    <property type="project" value="InterPro"/>
</dbReference>
<dbReference type="PANTHER" id="PTHR30204">
    <property type="entry name" value="REDOX-CYCLING DRUG-SENSING TRANSCRIPTIONAL ACTIVATOR SOXR"/>
    <property type="match status" value="1"/>
</dbReference>
<keyword evidence="4" id="KW-1185">Reference proteome</keyword>
<sequence length="272" mass="31662">MSNIQPQFFSTNEMAKICGVTKHTLFHYDEIGLLKPEFINDKGYRYYTTKQCYTLDIINVLKKAGSSLEEIKQFFENHNTEKFVNLVQQKQCELEVEQLKIKRMQNFLRSAVEILKNVKNDSRDTPVIERCEAYYFITTAVGDQSNDHEYAKRLSEHRDYCEKNIIMNEFSLWSIINRDNFIASNYFPNFIANKLIVPMDGDKVVVKPKGTYVVMDHKGSCETKSSTYSKIKQFIKEKGLIISGDVYEVEIMNHLAEENPDKYVIRILVGVS</sequence>
<reference evidence="3 4" key="1">
    <citation type="journal article" date="2014" name="Int. J. Syst. Evol. Microbiol.">
        <title>Complete genome sequence of Corynebacterium casei LMG S-19264T (=DSM 44701T), isolated from a smear-ripened cheese.</title>
        <authorList>
            <consortium name="US DOE Joint Genome Institute (JGI-PGF)"/>
            <person name="Walter F."/>
            <person name="Albersmeier A."/>
            <person name="Kalinowski J."/>
            <person name="Ruckert C."/>
        </authorList>
    </citation>
    <scope>NUCLEOTIDE SEQUENCE [LARGE SCALE GENOMIC DNA]</scope>
    <source>
        <strain evidence="3 4">CGMCC 1.15286</strain>
    </source>
</reference>
<dbReference type="InterPro" id="IPR011256">
    <property type="entry name" value="Reg_factor_effector_dom_sf"/>
</dbReference>